<dbReference type="PANTHER" id="PTHR36838:SF1">
    <property type="entry name" value="SLR1864 PROTEIN"/>
    <property type="match status" value="1"/>
</dbReference>
<comment type="caution">
    <text evidence="9">The sequence shown here is derived from an EMBL/GenBank/DDBJ whole genome shotgun (WGS) entry which is preliminary data.</text>
</comment>
<evidence type="ECO:0000256" key="4">
    <source>
        <dbReference type="ARBA" id="ARBA00022475"/>
    </source>
</evidence>
<evidence type="ECO:0000313" key="9">
    <source>
        <dbReference type="EMBL" id="MDO7906310.1"/>
    </source>
</evidence>
<keyword evidence="4" id="KW-1003">Cell membrane</keyword>
<dbReference type="InterPro" id="IPR004776">
    <property type="entry name" value="Mem_transp_PIN-like"/>
</dbReference>
<gene>
    <name evidence="9" type="ORF">Q5741_07750</name>
</gene>
<dbReference type="Gene3D" id="1.20.1530.20">
    <property type="match status" value="1"/>
</dbReference>
<evidence type="ECO:0000256" key="3">
    <source>
        <dbReference type="ARBA" id="ARBA00022448"/>
    </source>
</evidence>
<keyword evidence="7 8" id="KW-0472">Membrane</keyword>
<keyword evidence="5 8" id="KW-0812">Transmembrane</keyword>
<sequence>MIQSILATLYHVIVPLCIPVIAGALLGRYRGLDTKPLLTLYLYVLSPAILFTTLINAKISTADIYRTLAFALLNLVLLWLLAQLVSRLLRLGPAETSGMTLLSTLTNSANYGLPLILLAFGQAGLDTASVFVVSQMVIANTAGVYFAARSQFSGRNAVKSVLALPAIYASLLAIGLRAADLHLPYEVNQGIATIAAAYSPVVLTILGAQMVKVGMPGTERIRGKVFWGGLAVRMVLGPLVSAITLVLLGISGTLFSVLFILAAMPVAVNAVALADRFNAAPALISRCILWTTLSSFIILPLFIVWVR</sequence>
<keyword evidence="6 8" id="KW-1133">Transmembrane helix</keyword>
<organism evidence="9 10">
    <name type="scientific">Paenibacillus lacisoli</name>
    <dbReference type="NCBI Taxonomy" id="3064525"/>
    <lineage>
        <taxon>Bacteria</taxon>
        <taxon>Bacillati</taxon>
        <taxon>Bacillota</taxon>
        <taxon>Bacilli</taxon>
        <taxon>Bacillales</taxon>
        <taxon>Paenibacillaceae</taxon>
        <taxon>Paenibacillus</taxon>
    </lineage>
</organism>
<evidence type="ECO:0000256" key="6">
    <source>
        <dbReference type="ARBA" id="ARBA00022989"/>
    </source>
</evidence>
<comment type="similarity">
    <text evidence="2">Belongs to the auxin efflux carrier (TC 2.A.69) family.</text>
</comment>
<dbReference type="EMBL" id="JAUQTB010000003">
    <property type="protein sequence ID" value="MDO7906310.1"/>
    <property type="molecule type" value="Genomic_DNA"/>
</dbReference>
<feature type="transmembrane region" description="Helical" evidence="8">
    <location>
        <begin position="254"/>
        <end position="275"/>
    </location>
</feature>
<dbReference type="InterPro" id="IPR038770">
    <property type="entry name" value="Na+/solute_symporter_sf"/>
</dbReference>
<feature type="transmembrane region" description="Helical" evidence="8">
    <location>
        <begin position="287"/>
        <end position="306"/>
    </location>
</feature>
<feature type="transmembrane region" description="Helical" evidence="8">
    <location>
        <begin position="191"/>
        <end position="213"/>
    </location>
</feature>
<feature type="transmembrane region" description="Helical" evidence="8">
    <location>
        <begin position="6"/>
        <end position="26"/>
    </location>
</feature>
<keyword evidence="10" id="KW-1185">Reference proteome</keyword>
<feature type="transmembrane region" description="Helical" evidence="8">
    <location>
        <begin position="69"/>
        <end position="89"/>
    </location>
</feature>
<evidence type="ECO:0000256" key="7">
    <source>
        <dbReference type="ARBA" id="ARBA00023136"/>
    </source>
</evidence>
<dbReference type="RefSeq" id="WP_305023509.1">
    <property type="nucleotide sequence ID" value="NZ_JAUQTB010000003.1"/>
</dbReference>
<keyword evidence="3" id="KW-0813">Transport</keyword>
<comment type="subcellular location">
    <subcellularLocation>
        <location evidence="1">Cell membrane</location>
        <topology evidence="1">Multi-pass membrane protein</topology>
    </subcellularLocation>
</comment>
<accession>A0ABT9CBQ9</accession>
<dbReference type="PANTHER" id="PTHR36838">
    <property type="entry name" value="AUXIN EFFLUX CARRIER FAMILY PROTEIN"/>
    <property type="match status" value="1"/>
</dbReference>
<proteinExistence type="inferred from homology"/>
<dbReference type="Pfam" id="PF03547">
    <property type="entry name" value="Mem_trans"/>
    <property type="match status" value="2"/>
</dbReference>
<evidence type="ECO:0000256" key="1">
    <source>
        <dbReference type="ARBA" id="ARBA00004651"/>
    </source>
</evidence>
<evidence type="ECO:0000256" key="8">
    <source>
        <dbReference type="SAM" id="Phobius"/>
    </source>
</evidence>
<dbReference type="Proteomes" id="UP001240171">
    <property type="component" value="Unassembled WGS sequence"/>
</dbReference>
<protein>
    <submittedName>
        <fullName evidence="9">AEC family transporter</fullName>
    </submittedName>
</protein>
<name>A0ABT9CBQ9_9BACL</name>
<reference evidence="9 10" key="1">
    <citation type="submission" date="2023-07" db="EMBL/GenBank/DDBJ databases">
        <title>Paenibacillus sp. JX-17 nov. isolated from soil.</title>
        <authorList>
            <person name="Wan Y."/>
            <person name="Liu B."/>
        </authorList>
    </citation>
    <scope>NUCLEOTIDE SEQUENCE [LARGE SCALE GENOMIC DNA]</scope>
    <source>
        <strain evidence="9 10">JX-17</strain>
    </source>
</reference>
<evidence type="ECO:0000256" key="5">
    <source>
        <dbReference type="ARBA" id="ARBA00022692"/>
    </source>
</evidence>
<feature type="transmembrane region" description="Helical" evidence="8">
    <location>
        <begin position="38"/>
        <end position="57"/>
    </location>
</feature>
<evidence type="ECO:0000313" key="10">
    <source>
        <dbReference type="Proteomes" id="UP001240171"/>
    </source>
</evidence>
<evidence type="ECO:0000256" key="2">
    <source>
        <dbReference type="ARBA" id="ARBA00010145"/>
    </source>
</evidence>
<feature type="transmembrane region" description="Helical" evidence="8">
    <location>
        <begin position="225"/>
        <end position="248"/>
    </location>
</feature>
<feature type="transmembrane region" description="Helical" evidence="8">
    <location>
        <begin position="160"/>
        <end position="179"/>
    </location>
</feature>